<accession>A0A644ZIM1</accession>
<proteinExistence type="predicted"/>
<organism evidence="1">
    <name type="scientific">bioreactor metagenome</name>
    <dbReference type="NCBI Taxonomy" id="1076179"/>
    <lineage>
        <taxon>unclassified sequences</taxon>
        <taxon>metagenomes</taxon>
        <taxon>ecological metagenomes</taxon>
    </lineage>
</organism>
<sequence>MQYFGEADEKDDKYMQIREMMLDNPAMHHFVVVSVSDAILVRKRYISEAPVQA</sequence>
<protein>
    <submittedName>
        <fullName evidence="1">Uncharacterized protein</fullName>
    </submittedName>
</protein>
<evidence type="ECO:0000313" key="1">
    <source>
        <dbReference type="EMBL" id="MPM40742.1"/>
    </source>
</evidence>
<name>A0A644ZIM1_9ZZZZ</name>
<dbReference type="AlphaFoldDB" id="A0A644ZIM1"/>
<dbReference type="EMBL" id="VSSQ01009110">
    <property type="protein sequence ID" value="MPM40742.1"/>
    <property type="molecule type" value="Genomic_DNA"/>
</dbReference>
<comment type="caution">
    <text evidence="1">The sequence shown here is derived from an EMBL/GenBank/DDBJ whole genome shotgun (WGS) entry which is preliminary data.</text>
</comment>
<gene>
    <name evidence="1" type="ORF">SDC9_87390</name>
</gene>
<reference evidence="1" key="1">
    <citation type="submission" date="2019-08" db="EMBL/GenBank/DDBJ databases">
        <authorList>
            <person name="Kucharzyk K."/>
            <person name="Murdoch R.W."/>
            <person name="Higgins S."/>
            <person name="Loffler F."/>
        </authorList>
    </citation>
    <scope>NUCLEOTIDE SEQUENCE</scope>
</reference>